<keyword evidence="6" id="KW-0812">Transmembrane</keyword>
<evidence type="ECO:0000256" key="3">
    <source>
        <dbReference type="ARBA" id="ARBA00039118"/>
    </source>
</evidence>
<evidence type="ECO:0000259" key="7">
    <source>
        <dbReference type="PROSITE" id="PS50263"/>
    </source>
</evidence>
<name>A0AAV5AYZ9_9FLAO</name>
<accession>A0AAV5AYZ9</accession>
<evidence type="ECO:0000256" key="5">
    <source>
        <dbReference type="ARBA" id="ARBA00072139"/>
    </source>
</evidence>
<comment type="catalytic activity">
    <reaction evidence="4">
        <text>a monoamide of a dicarboxylate + H2O = a dicarboxylate + NH4(+)</text>
        <dbReference type="Rhea" id="RHEA:11716"/>
        <dbReference type="ChEBI" id="CHEBI:15377"/>
        <dbReference type="ChEBI" id="CHEBI:28938"/>
        <dbReference type="ChEBI" id="CHEBI:28965"/>
        <dbReference type="ChEBI" id="CHEBI:77450"/>
        <dbReference type="EC" id="3.5.1.3"/>
    </reaction>
</comment>
<dbReference type="InterPro" id="IPR001110">
    <property type="entry name" value="UPF0012_CS"/>
</dbReference>
<proteinExistence type="inferred from homology"/>
<dbReference type="InterPro" id="IPR036526">
    <property type="entry name" value="C-N_Hydrolase_sf"/>
</dbReference>
<evidence type="ECO:0000256" key="1">
    <source>
        <dbReference type="ARBA" id="ARBA00010613"/>
    </source>
</evidence>
<dbReference type="Gene3D" id="3.60.110.10">
    <property type="entry name" value="Carbon-nitrogen hydrolase"/>
    <property type="match status" value="1"/>
</dbReference>
<protein>
    <recommendedName>
        <fullName evidence="5">Omega-amidase YafV</fullName>
        <ecNumber evidence="3">3.5.1.3</ecNumber>
    </recommendedName>
</protein>
<dbReference type="Proteomes" id="UP001207736">
    <property type="component" value="Unassembled WGS sequence"/>
</dbReference>
<evidence type="ECO:0000256" key="4">
    <source>
        <dbReference type="ARBA" id="ARBA00052904"/>
    </source>
</evidence>
<dbReference type="PROSITE" id="PS01227">
    <property type="entry name" value="UPF0012"/>
    <property type="match status" value="1"/>
</dbReference>
<dbReference type="PROSITE" id="PS50263">
    <property type="entry name" value="CN_HYDROLASE"/>
    <property type="match status" value="1"/>
</dbReference>
<sequence>MIASLLRLFFFEKIVFIFVFSYKDVTFVVVIDFFLMKEFLKVALFQTDIAWENPKENRERLAYQLSRLSTDTDMVFLPEMFTSGFSPNAEKIAETMQGETIEWLKKQAKQYNVAIGGSLAIGQEQNYFNRLVIALPEGNFVCYDKRHLFTSSHEKNVYKCGENQYFLTYKGWKLALFICYDLRFPVWVRNTERYDAAVFVANFPCQRISAWDTLLRSRAIENMCYTIGVNRVGVDKNPAVYNGHSAVYNSYGECVSGQISCDETIIYAILNTKTLHKHRSEFPALNDVDNFCLKN</sequence>
<keyword evidence="6" id="KW-1133">Transmembrane helix</keyword>
<evidence type="ECO:0000256" key="2">
    <source>
        <dbReference type="ARBA" id="ARBA00022801"/>
    </source>
</evidence>
<dbReference type="PANTHER" id="PTHR47799">
    <property type="entry name" value="OMEGA-AMIDASE YAFV"/>
    <property type="match status" value="1"/>
</dbReference>
<dbReference type="PANTHER" id="PTHR47799:SF1">
    <property type="entry name" value="OMEGA-AMIDASE YAFV"/>
    <property type="match status" value="1"/>
</dbReference>
<keyword evidence="6" id="KW-0472">Membrane</keyword>
<comment type="caution">
    <text evidence="8">The sequence shown here is derived from an EMBL/GenBank/DDBJ whole genome shotgun (WGS) entry which is preliminary data.</text>
</comment>
<dbReference type="Proteomes" id="UP001208692">
    <property type="component" value="Unassembled WGS sequence"/>
</dbReference>
<dbReference type="GO" id="GO:0050152">
    <property type="term" value="F:omega-amidase activity"/>
    <property type="evidence" value="ECO:0007669"/>
    <property type="project" value="UniProtKB-EC"/>
</dbReference>
<evidence type="ECO:0000313" key="8">
    <source>
        <dbReference type="EMBL" id="GJM50933.1"/>
    </source>
</evidence>
<dbReference type="EMBL" id="BQKA01000034">
    <property type="protein sequence ID" value="GJM50933.1"/>
    <property type="molecule type" value="Genomic_DNA"/>
</dbReference>
<dbReference type="EMBL" id="BQKB01000049">
    <property type="protein sequence ID" value="GJM53777.1"/>
    <property type="molecule type" value="Genomic_DNA"/>
</dbReference>
<dbReference type="Pfam" id="PF00795">
    <property type="entry name" value="CN_hydrolase"/>
    <property type="match status" value="1"/>
</dbReference>
<evidence type="ECO:0000313" key="9">
    <source>
        <dbReference type="EMBL" id="GJM53777.1"/>
    </source>
</evidence>
<gene>
    <name evidence="8" type="ORF">RCZ15_19060</name>
    <name evidence="9" type="ORF">RCZ16_20930</name>
</gene>
<reference evidence="8 11" key="1">
    <citation type="submission" date="2021-11" db="EMBL/GenBank/DDBJ databases">
        <title>Draft genome sequence of Capnocytophaga sp. strain KC07075 isolated from cat oral cavity.</title>
        <authorList>
            <person name="Suzuki M."/>
            <person name="Imaoka K."/>
            <person name="Kimura M."/>
            <person name="Morikawa S."/>
            <person name="Maeda K."/>
        </authorList>
    </citation>
    <scope>NUCLEOTIDE SEQUENCE</scope>
    <source>
        <strain evidence="8">KC07075</strain>
        <strain evidence="9 11">KC07079</strain>
    </source>
</reference>
<dbReference type="EC" id="3.5.1.3" evidence="3"/>
<dbReference type="FunFam" id="3.60.110.10:FF:000004">
    <property type="entry name" value="Carbon-nitrogen hydrolase"/>
    <property type="match status" value="1"/>
</dbReference>
<feature type="transmembrane region" description="Helical" evidence="6">
    <location>
        <begin position="14"/>
        <end position="35"/>
    </location>
</feature>
<keyword evidence="2" id="KW-0378">Hydrolase</keyword>
<dbReference type="InterPro" id="IPR052737">
    <property type="entry name" value="Omega-amidase_YafV"/>
</dbReference>
<comment type="similarity">
    <text evidence="1">Belongs to the carbon-nitrogen hydrolase superfamily. NIT1/NIT2 family.</text>
</comment>
<evidence type="ECO:0000313" key="10">
    <source>
        <dbReference type="Proteomes" id="UP001207736"/>
    </source>
</evidence>
<dbReference type="AlphaFoldDB" id="A0AAV5AYZ9"/>
<dbReference type="GO" id="GO:0106008">
    <property type="term" value="F:2-oxoglutaramate amidase activity"/>
    <property type="evidence" value="ECO:0007669"/>
    <property type="project" value="TreeGrafter"/>
</dbReference>
<evidence type="ECO:0000256" key="6">
    <source>
        <dbReference type="SAM" id="Phobius"/>
    </source>
</evidence>
<dbReference type="InterPro" id="IPR003010">
    <property type="entry name" value="C-N_Hydrolase"/>
</dbReference>
<organism evidence="8 10">
    <name type="scientific">Capnocytophaga catalasegens</name>
    <dbReference type="NCBI Taxonomy" id="1004260"/>
    <lineage>
        <taxon>Bacteria</taxon>
        <taxon>Pseudomonadati</taxon>
        <taxon>Bacteroidota</taxon>
        <taxon>Flavobacteriia</taxon>
        <taxon>Flavobacteriales</taxon>
        <taxon>Flavobacteriaceae</taxon>
        <taxon>Capnocytophaga</taxon>
    </lineage>
</organism>
<evidence type="ECO:0000313" key="11">
    <source>
        <dbReference type="Proteomes" id="UP001208692"/>
    </source>
</evidence>
<dbReference type="SUPFAM" id="SSF56317">
    <property type="entry name" value="Carbon-nitrogen hydrolase"/>
    <property type="match status" value="1"/>
</dbReference>
<keyword evidence="11" id="KW-1185">Reference proteome</keyword>
<feature type="domain" description="CN hydrolase" evidence="7">
    <location>
        <begin position="40"/>
        <end position="272"/>
    </location>
</feature>